<reference evidence="1 2" key="1">
    <citation type="submission" date="2019-05" db="EMBL/GenBank/DDBJ databases">
        <title>Another draft genome of Portunus trituberculatus and its Hox gene families provides insights of decapod evolution.</title>
        <authorList>
            <person name="Jeong J.-H."/>
            <person name="Song I."/>
            <person name="Kim S."/>
            <person name="Choi T."/>
            <person name="Kim D."/>
            <person name="Ryu S."/>
            <person name="Kim W."/>
        </authorList>
    </citation>
    <scope>NUCLEOTIDE SEQUENCE [LARGE SCALE GENOMIC DNA]</scope>
    <source>
        <tissue evidence="1">Muscle</tissue>
    </source>
</reference>
<sequence>MNRVSYVSCTSHLMHFICHPAPPHFLTYTSPLMETPTIISCSLTPLLTLHNLGLSQRLIPGEEDSAIPSPEFMFPMEPLHPGTQHFPKNTRLQRAG</sequence>
<dbReference type="EMBL" id="VSRR010001719">
    <property type="protein sequence ID" value="MPC27279.1"/>
    <property type="molecule type" value="Genomic_DNA"/>
</dbReference>
<evidence type="ECO:0000313" key="2">
    <source>
        <dbReference type="Proteomes" id="UP000324222"/>
    </source>
</evidence>
<proteinExistence type="predicted"/>
<name>A0A5B7E1I7_PORTR</name>
<evidence type="ECO:0000313" key="1">
    <source>
        <dbReference type="EMBL" id="MPC27279.1"/>
    </source>
</evidence>
<protein>
    <submittedName>
        <fullName evidence="1">Uncharacterized protein</fullName>
    </submittedName>
</protein>
<gene>
    <name evidence="1" type="ORF">E2C01_020447</name>
</gene>
<comment type="caution">
    <text evidence="1">The sequence shown here is derived from an EMBL/GenBank/DDBJ whole genome shotgun (WGS) entry which is preliminary data.</text>
</comment>
<keyword evidence="2" id="KW-1185">Reference proteome</keyword>
<organism evidence="1 2">
    <name type="scientific">Portunus trituberculatus</name>
    <name type="common">Swimming crab</name>
    <name type="synonym">Neptunus trituberculatus</name>
    <dbReference type="NCBI Taxonomy" id="210409"/>
    <lineage>
        <taxon>Eukaryota</taxon>
        <taxon>Metazoa</taxon>
        <taxon>Ecdysozoa</taxon>
        <taxon>Arthropoda</taxon>
        <taxon>Crustacea</taxon>
        <taxon>Multicrustacea</taxon>
        <taxon>Malacostraca</taxon>
        <taxon>Eumalacostraca</taxon>
        <taxon>Eucarida</taxon>
        <taxon>Decapoda</taxon>
        <taxon>Pleocyemata</taxon>
        <taxon>Brachyura</taxon>
        <taxon>Eubrachyura</taxon>
        <taxon>Portunoidea</taxon>
        <taxon>Portunidae</taxon>
        <taxon>Portuninae</taxon>
        <taxon>Portunus</taxon>
    </lineage>
</organism>
<dbReference type="AlphaFoldDB" id="A0A5B7E1I7"/>
<accession>A0A5B7E1I7</accession>
<dbReference type="Proteomes" id="UP000324222">
    <property type="component" value="Unassembled WGS sequence"/>
</dbReference>